<dbReference type="HOGENOM" id="CLU_1036684_0_0_2"/>
<evidence type="ECO:0000313" key="3">
    <source>
        <dbReference type="Proteomes" id="UP000006794"/>
    </source>
</evidence>
<keyword evidence="1" id="KW-1133">Transmembrane helix</keyword>
<dbReference type="AlphaFoldDB" id="F8DCS1"/>
<feature type="transmembrane region" description="Helical" evidence="1">
    <location>
        <begin position="60"/>
        <end position="77"/>
    </location>
</feature>
<evidence type="ECO:0000256" key="1">
    <source>
        <dbReference type="SAM" id="Phobius"/>
    </source>
</evidence>
<feature type="transmembrane region" description="Helical" evidence="1">
    <location>
        <begin position="7"/>
        <end position="28"/>
    </location>
</feature>
<dbReference type="STRING" id="797210.Halxa_2627"/>
<name>F8DCS1_HALXS</name>
<sequence length="268" mass="28180">MTRPSPTTVAIAALGGLANVAVVLGLYARGDYPAPEVAVLAVTAFLVGFLPWFATAYTRLLTPAIGFLAALSGTAYLEFATPPPEWGQLGEYVVVDGPTHVSSYANAWDVWLALLTVAGVLEFAIRRGYGIGGDRLRNLPTLPFSRDRLVRTVGSVAALVGLAATLLVLRAGIRPPAAAAVVFLFAAAVTAVPLAALLARGIVVPTVLFALVPYTLVYEVFVTTDSPLHILLFGPYAIVLALAWVLEEAIRSRLGGWDGGRFAGREPA</sequence>
<feature type="transmembrane region" description="Helical" evidence="1">
    <location>
        <begin position="177"/>
        <end position="195"/>
    </location>
</feature>
<dbReference type="OrthoDB" id="331602at2157"/>
<dbReference type="RefSeq" id="WP_013880135.1">
    <property type="nucleotide sequence ID" value="NC_015666.1"/>
</dbReference>
<protein>
    <submittedName>
        <fullName evidence="2">Uncharacterized protein</fullName>
    </submittedName>
</protein>
<gene>
    <name evidence="2" type="ordered locus">Halxa_2627</name>
</gene>
<feature type="transmembrane region" description="Helical" evidence="1">
    <location>
        <begin position="149"/>
        <end position="171"/>
    </location>
</feature>
<dbReference type="Proteomes" id="UP000006794">
    <property type="component" value="Chromosome"/>
</dbReference>
<keyword evidence="1" id="KW-0472">Membrane</keyword>
<feature type="transmembrane region" description="Helical" evidence="1">
    <location>
        <begin position="227"/>
        <end position="246"/>
    </location>
</feature>
<feature type="transmembrane region" description="Helical" evidence="1">
    <location>
        <begin position="34"/>
        <end position="53"/>
    </location>
</feature>
<reference evidence="2 3" key="1">
    <citation type="journal article" date="2012" name="Stand. Genomic Sci.">
        <title>Complete genome sequence of Halopiger xanaduensis type strain (SH-6(T)).</title>
        <authorList>
            <person name="Anderson I."/>
            <person name="Tindall B.J."/>
            <person name="Rohde M."/>
            <person name="Lucas S."/>
            <person name="Han J."/>
            <person name="Lapidus A."/>
            <person name="Cheng J.F."/>
            <person name="Goodwin L."/>
            <person name="Pitluck S."/>
            <person name="Peters L."/>
            <person name="Pati A."/>
            <person name="Mikhailova N."/>
            <person name="Pagani I."/>
            <person name="Teshima H."/>
            <person name="Han C."/>
            <person name="Tapia R."/>
            <person name="Land M."/>
            <person name="Woyke T."/>
            <person name="Klenk H.P."/>
            <person name="Kyrpides N."/>
            <person name="Ivanova N."/>
        </authorList>
    </citation>
    <scope>NUCLEOTIDE SEQUENCE [LARGE SCALE GENOMIC DNA]</scope>
    <source>
        <strain evidence="3">DSM 18323 / JCM 14033 / SH-6</strain>
    </source>
</reference>
<keyword evidence="1" id="KW-0812">Transmembrane</keyword>
<dbReference type="eggNOG" id="arCOG11490">
    <property type="taxonomic scope" value="Archaea"/>
</dbReference>
<keyword evidence="3" id="KW-1185">Reference proteome</keyword>
<feature type="transmembrane region" description="Helical" evidence="1">
    <location>
        <begin position="110"/>
        <end position="129"/>
    </location>
</feature>
<dbReference type="GeneID" id="10797582"/>
<feature type="transmembrane region" description="Helical" evidence="1">
    <location>
        <begin position="202"/>
        <end position="221"/>
    </location>
</feature>
<dbReference type="KEGG" id="hxa:Halxa_2627"/>
<dbReference type="EMBL" id="CP002839">
    <property type="protein sequence ID" value="AEH37245.1"/>
    <property type="molecule type" value="Genomic_DNA"/>
</dbReference>
<organism evidence="2 3">
    <name type="scientific">Halopiger xanaduensis (strain DSM 18323 / JCM 14033 / SH-6)</name>
    <dbReference type="NCBI Taxonomy" id="797210"/>
    <lineage>
        <taxon>Archaea</taxon>
        <taxon>Methanobacteriati</taxon>
        <taxon>Methanobacteriota</taxon>
        <taxon>Stenosarchaea group</taxon>
        <taxon>Halobacteria</taxon>
        <taxon>Halobacteriales</taxon>
        <taxon>Natrialbaceae</taxon>
        <taxon>Halopiger</taxon>
    </lineage>
</organism>
<evidence type="ECO:0000313" key="2">
    <source>
        <dbReference type="EMBL" id="AEH37245.1"/>
    </source>
</evidence>
<proteinExistence type="predicted"/>
<accession>F8DCS1</accession>